<dbReference type="SUPFAM" id="SSF109640">
    <property type="entry name" value="KRAB domain (Kruppel-associated box)"/>
    <property type="match status" value="1"/>
</dbReference>
<dbReference type="Pfam" id="PF01352">
    <property type="entry name" value="KRAB"/>
    <property type="match status" value="1"/>
</dbReference>
<feature type="compositionally biased region" description="Gly residues" evidence="1">
    <location>
        <begin position="89"/>
        <end position="98"/>
    </location>
</feature>
<reference evidence="3" key="1">
    <citation type="submission" date="2020-12" db="EMBL/GenBank/DDBJ databases">
        <authorList>
            <consortium name="Molecular Ecology Group"/>
        </authorList>
    </citation>
    <scope>NUCLEOTIDE SEQUENCE</scope>
    <source>
        <strain evidence="3">TBG_1078</strain>
    </source>
</reference>
<dbReference type="InterPro" id="IPR036051">
    <property type="entry name" value="KRAB_dom_sf"/>
</dbReference>
<dbReference type="InterPro" id="IPR001909">
    <property type="entry name" value="KRAB"/>
</dbReference>
<feature type="domain" description="KRAB" evidence="2">
    <location>
        <begin position="109"/>
        <end position="128"/>
    </location>
</feature>
<accession>A0A811ZTR8</accession>
<gene>
    <name evidence="3" type="ORF">NYPRO_LOCUS24805</name>
</gene>
<dbReference type="EMBL" id="CAJHUB010000775">
    <property type="protein sequence ID" value="CAD7692011.1"/>
    <property type="molecule type" value="Genomic_DNA"/>
</dbReference>
<proteinExistence type="predicted"/>
<evidence type="ECO:0000313" key="3">
    <source>
        <dbReference type="EMBL" id="CAD7692011.1"/>
    </source>
</evidence>
<protein>
    <submittedName>
        <fullName evidence="3">(raccoon dog) hypothetical protein</fullName>
    </submittedName>
</protein>
<keyword evidence="4" id="KW-1185">Reference proteome</keyword>
<feature type="region of interest" description="Disordered" evidence="1">
    <location>
        <begin position="63"/>
        <end position="105"/>
    </location>
</feature>
<name>A0A811ZTR8_NYCPR</name>
<evidence type="ECO:0000256" key="1">
    <source>
        <dbReference type="SAM" id="MobiDB-lite"/>
    </source>
</evidence>
<dbReference type="GO" id="GO:0006355">
    <property type="term" value="P:regulation of DNA-templated transcription"/>
    <property type="evidence" value="ECO:0007669"/>
    <property type="project" value="InterPro"/>
</dbReference>
<dbReference type="AlphaFoldDB" id="A0A811ZTR8"/>
<evidence type="ECO:0000259" key="2">
    <source>
        <dbReference type="Pfam" id="PF01352"/>
    </source>
</evidence>
<dbReference type="Proteomes" id="UP000645828">
    <property type="component" value="Unassembled WGS sequence"/>
</dbReference>
<evidence type="ECO:0000313" key="4">
    <source>
        <dbReference type="Proteomes" id="UP000645828"/>
    </source>
</evidence>
<comment type="caution">
    <text evidence="3">The sequence shown here is derived from an EMBL/GenBank/DDBJ whole genome shotgun (WGS) entry which is preliminary data.</text>
</comment>
<organism evidence="3 4">
    <name type="scientific">Nyctereutes procyonoides</name>
    <name type="common">Raccoon dog</name>
    <name type="synonym">Canis procyonoides</name>
    <dbReference type="NCBI Taxonomy" id="34880"/>
    <lineage>
        <taxon>Eukaryota</taxon>
        <taxon>Metazoa</taxon>
        <taxon>Chordata</taxon>
        <taxon>Craniata</taxon>
        <taxon>Vertebrata</taxon>
        <taxon>Euteleostomi</taxon>
        <taxon>Mammalia</taxon>
        <taxon>Eutheria</taxon>
        <taxon>Laurasiatheria</taxon>
        <taxon>Carnivora</taxon>
        <taxon>Caniformia</taxon>
        <taxon>Canidae</taxon>
        <taxon>Nyctereutes</taxon>
    </lineage>
</organism>
<feature type="region of interest" description="Disordered" evidence="1">
    <location>
        <begin position="1"/>
        <end position="31"/>
    </location>
</feature>
<sequence>MSKSQLPETSIIPSSGKGPGPSTPLPTSNCQFSFPTPFPAAQVPGAVSPQLLNATVEAAGAASGTCRLPRRPRREDTTARLSRTARGLSGRGRQGSGGDHLNPSLQGQVMFEGGAIYFSQEEWRLLNLTDIFLLSGCFCQVEDEEDPLEQMKSCRAHSSEHPLCAGSVA</sequence>